<accession>L7RCR9</accession>
<protein>
    <submittedName>
        <fullName evidence="1">Ankyrin repeat protein</fullName>
    </submittedName>
</protein>
<name>L7RCR9_9VIRU</name>
<sequence>MDEYVSQELQSQNNKILYQHNYLFLIKHKDLYNGKLNKKQIVNYINKNFILGYEFDKINMTHLMCACIYSQNDSNFELVKLLLNESNIYRLDNTNRTALSYTLKNPGNVKILKLLLDNIEPGINSDLINDAFIYWSKTDYLPDTNIAEILINAGASVNYKNTDDSTVLINIINNRNYQDISHIVKFLLNKGVDIYMKTKVKPYDDIIKGIRWVSKISSVLFETDDLLNDEPEYDLMDHIIERYHRDKNIKNYFTIVQFWIEKITNI</sequence>
<gene>
    <name evidence="1" type="ORF">Moumou_00904</name>
</gene>
<dbReference type="EMBL" id="JX962719">
    <property type="protein sequence ID" value="AGC02419.1"/>
    <property type="molecule type" value="Genomic_DNA"/>
</dbReference>
<dbReference type="RefSeq" id="YP_007354855.1">
    <property type="nucleotide sequence ID" value="NC_020104.1"/>
</dbReference>
<dbReference type="Pfam" id="PF12796">
    <property type="entry name" value="Ank_2"/>
    <property type="match status" value="1"/>
</dbReference>
<dbReference type="Proteomes" id="UP000201640">
    <property type="component" value="Segment"/>
</dbReference>
<dbReference type="Gene3D" id="1.25.40.20">
    <property type="entry name" value="Ankyrin repeat-containing domain"/>
    <property type="match status" value="2"/>
</dbReference>
<dbReference type="SUPFAM" id="SSF48403">
    <property type="entry name" value="Ankyrin repeat"/>
    <property type="match status" value="1"/>
</dbReference>
<dbReference type="KEGG" id="vg:14446158"/>
<proteinExistence type="predicted"/>
<reference evidence="1 2" key="1">
    <citation type="journal article" date="2012" name="Genome Biol. Evol.">
        <title>Related Giant Viruses in Distant Locations and Different Habitats: Acanthamoeba polyphaga moumouvirus Represents a Third Lineage of the Mimiviridae That Is Close to the Megavirus Lineage.</title>
        <authorList>
            <person name="Yoosuf N."/>
            <person name="Yutin N."/>
            <person name="Colson P."/>
            <person name="Shabalina S.A."/>
            <person name="Pagnier I."/>
            <person name="Robert C."/>
            <person name="Azza S."/>
            <person name="Klose T."/>
            <person name="Wong J."/>
            <person name="Rossmann M.G."/>
            <person name="La Scola B."/>
            <person name="Raoult D."/>
            <person name="Koonin E.V."/>
        </authorList>
    </citation>
    <scope>NUCLEOTIDE SEQUENCE [LARGE SCALE GENOMIC DNA]</scope>
    <source>
        <strain evidence="1 2">M10A</strain>
    </source>
</reference>
<dbReference type="InterPro" id="IPR002110">
    <property type="entry name" value="Ankyrin_rpt"/>
</dbReference>
<organism evidence="1 2">
    <name type="scientific">Acanthamoeba polyphaga moumouvirus</name>
    <dbReference type="NCBI Taxonomy" id="1269028"/>
    <lineage>
        <taxon>Viruses</taxon>
        <taxon>Varidnaviria</taxon>
        <taxon>Bamfordvirae</taxon>
        <taxon>Nucleocytoviricota</taxon>
        <taxon>Megaviricetes</taxon>
        <taxon>Imitervirales</taxon>
        <taxon>Mimiviridae</taxon>
        <taxon>Megamimivirinae</taxon>
        <taxon>Moumouvirus</taxon>
    </lineage>
</organism>
<evidence type="ECO:0000313" key="2">
    <source>
        <dbReference type="Proteomes" id="UP000201640"/>
    </source>
</evidence>
<dbReference type="SMART" id="SM00248">
    <property type="entry name" value="ANK"/>
    <property type="match status" value="4"/>
</dbReference>
<keyword evidence="2" id="KW-1185">Reference proteome</keyword>
<dbReference type="GeneID" id="14446158"/>
<evidence type="ECO:0000313" key="1">
    <source>
        <dbReference type="EMBL" id="AGC02419.1"/>
    </source>
</evidence>
<dbReference type="InterPro" id="IPR036770">
    <property type="entry name" value="Ankyrin_rpt-contain_sf"/>
</dbReference>